<evidence type="ECO:0000313" key="2">
    <source>
        <dbReference type="Proteomes" id="UP000464954"/>
    </source>
</evidence>
<dbReference type="KEGG" id="taer:GT409_12610"/>
<dbReference type="RefSeq" id="WP_160629425.1">
    <property type="nucleotide sequence ID" value="NZ_CP047593.1"/>
</dbReference>
<dbReference type="EMBL" id="CP047593">
    <property type="protein sequence ID" value="QHI70247.1"/>
    <property type="molecule type" value="Genomic_DNA"/>
</dbReference>
<reference evidence="1 2" key="1">
    <citation type="submission" date="2020-01" db="EMBL/GenBank/DDBJ databases">
        <title>Ponticoccus aerotolerans gen. nov., sp. nov., an anaerobic bacterium and proposal of Ponticoccusceae fam. nov., Ponticoccusles ord. nov. and Ponticoccuse classis nov. in the phylum Kiritimatiellaeota.</title>
        <authorList>
            <person name="Zhou L.Y."/>
            <person name="Du Z.J."/>
        </authorList>
    </citation>
    <scope>NUCLEOTIDE SEQUENCE [LARGE SCALE GENOMIC DNA]</scope>
    <source>
        <strain evidence="1 2">S-5007</strain>
    </source>
</reference>
<dbReference type="AlphaFoldDB" id="A0A6P1M8M4"/>
<name>A0A6P1M8M4_9BACT</name>
<dbReference type="Proteomes" id="UP000464954">
    <property type="component" value="Chromosome"/>
</dbReference>
<gene>
    <name evidence="1" type="ORF">GT409_12610</name>
</gene>
<accession>A0A6P1M8M4</accession>
<proteinExistence type="predicted"/>
<sequence length="184" mass="20608">MRNQTTVLLILLVLTGLLVFVPTPEQSVPTLEKTEPTPTATQENLTNVFHEELSLPVPFYQTAASNLPALDESPAPPSLQDRLFSSPLTNTLQSRTGSYTNLSDLFQNDGSFSTELQSSWLTPYLFPNRTLPELRLRVVKDPETDQYRISGGALSLPQSGLEAGYELEMDNENYKATIQWKKEF</sequence>
<organism evidence="1 2">
    <name type="scientific">Tichowtungia aerotolerans</name>
    <dbReference type="NCBI Taxonomy" id="2697043"/>
    <lineage>
        <taxon>Bacteria</taxon>
        <taxon>Pseudomonadati</taxon>
        <taxon>Kiritimatiellota</taxon>
        <taxon>Tichowtungiia</taxon>
        <taxon>Tichowtungiales</taxon>
        <taxon>Tichowtungiaceae</taxon>
        <taxon>Tichowtungia</taxon>
    </lineage>
</organism>
<keyword evidence="2" id="KW-1185">Reference proteome</keyword>
<protein>
    <submittedName>
        <fullName evidence="1">Uncharacterized protein</fullName>
    </submittedName>
</protein>
<evidence type="ECO:0000313" key="1">
    <source>
        <dbReference type="EMBL" id="QHI70247.1"/>
    </source>
</evidence>